<dbReference type="InParanoid" id="K5XQN7"/>
<feature type="region of interest" description="Disordered" evidence="1">
    <location>
        <begin position="307"/>
        <end position="326"/>
    </location>
</feature>
<feature type="transmembrane region" description="Helical" evidence="2">
    <location>
        <begin position="187"/>
        <end position="207"/>
    </location>
</feature>
<keyword evidence="2" id="KW-1133">Transmembrane helix</keyword>
<proteinExistence type="predicted"/>
<feature type="compositionally biased region" description="Polar residues" evidence="1">
    <location>
        <begin position="309"/>
        <end position="326"/>
    </location>
</feature>
<evidence type="ECO:0000313" key="4">
    <source>
        <dbReference type="Proteomes" id="UP000008493"/>
    </source>
</evidence>
<dbReference type="KEGG" id="abp:AGABI1DRAFT130828"/>
<feature type="transmembrane region" description="Helical" evidence="2">
    <location>
        <begin position="227"/>
        <end position="251"/>
    </location>
</feature>
<name>K5XQN7_AGABU</name>
<protein>
    <submittedName>
        <fullName evidence="3">Uncharacterized protein</fullName>
    </submittedName>
</protein>
<feature type="transmembrane region" description="Helical" evidence="2">
    <location>
        <begin position="30"/>
        <end position="49"/>
    </location>
</feature>
<dbReference type="OrthoDB" id="3267806at2759"/>
<accession>K5XQN7</accession>
<evidence type="ECO:0000313" key="3">
    <source>
        <dbReference type="EMBL" id="EKM77105.1"/>
    </source>
</evidence>
<dbReference type="EMBL" id="JH971398">
    <property type="protein sequence ID" value="EKM77105.1"/>
    <property type="molecule type" value="Genomic_DNA"/>
</dbReference>
<dbReference type="eggNOG" id="ENOG502SM10">
    <property type="taxonomic scope" value="Eukaryota"/>
</dbReference>
<reference evidence="4" key="1">
    <citation type="journal article" date="2012" name="Proc. Natl. Acad. Sci. U.S.A.">
        <title>Genome sequence of the button mushroom Agaricus bisporus reveals mechanisms governing adaptation to a humic-rich ecological niche.</title>
        <authorList>
            <person name="Morin E."/>
            <person name="Kohler A."/>
            <person name="Baker A.R."/>
            <person name="Foulongne-Oriol M."/>
            <person name="Lombard V."/>
            <person name="Nagy L.G."/>
            <person name="Ohm R.A."/>
            <person name="Patyshakuliyeva A."/>
            <person name="Brun A."/>
            <person name="Aerts A.L."/>
            <person name="Bailey A.M."/>
            <person name="Billette C."/>
            <person name="Coutinho P.M."/>
            <person name="Deakin G."/>
            <person name="Doddapaneni H."/>
            <person name="Floudas D."/>
            <person name="Grimwood J."/>
            <person name="Hilden K."/>
            <person name="Kuees U."/>
            <person name="LaButti K.M."/>
            <person name="Lapidus A."/>
            <person name="Lindquist E.A."/>
            <person name="Lucas S.M."/>
            <person name="Murat C."/>
            <person name="Riley R.W."/>
            <person name="Salamov A.A."/>
            <person name="Schmutz J."/>
            <person name="Subramanian V."/>
            <person name="Woesten H.A.B."/>
            <person name="Xu J."/>
            <person name="Eastwood D.C."/>
            <person name="Foster G.D."/>
            <person name="Sonnenberg A.S."/>
            <person name="Cullen D."/>
            <person name="de Vries R.P."/>
            <person name="Lundell T."/>
            <person name="Hibbett D.S."/>
            <person name="Henrissat B."/>
            <person name="Burton K.S."/>
            <person name="Kerrigan R.W."/>
            <person name="Challen M.P."/>
            <person name="Grigoriev I.V."/>
            <person name="Martin F."/>
        </authorList>
    </citation>
    <scope>NUCLEOTIDE SEQUENCE [LARGE SCALE GENOMIC DNA]</scope>
    <source>
        <strain evidence="4">JB137-S8 / ATCC MYA-4627 / FGSC 10392</strain>
    </source>
</reference>
<keyword evidence="2" id="KW-0812">Transmembrane</keyword>
<sequence length="326" mass="36153">MSDPFSIVKSSSSRDLLFNRIWLQGMVLRGVFYGIVFTLCCSCIHLLVSRQAKLSTPPRKRWLLAYVSFLLLLSTIVMVLGGIQNEEAYIFHSDYPGGPATFTLGDSSAIPIAQSICFILLQWATDGLLIWRCFTFFAVMSSYKNIIQVFLGIIVVLDIGKPKLYKILEHSSKAGLSGRPERHLKLILAYGVFTMLLNVGITASIIMKLLRHNRFVAPLLGQDSTGYHFGIISILVESAAILAVHNVFYIVPAAIRHPLSAVGCNTGVMVQVIPSVMIIQRVARGISWNSEYQVPEESRTKRSQLVFAEQTQRSDSESLPPSTSVV</sequence>
<dbReference type="GeneID" id="18827305"/>
<feature type="transmembrane region" description="Helical" evidence="2">
    <location>
        <begin position="129"/>
        <end position="157"/>
    </location>
</feature>
<organism evidence="3 4">
    <name type="scientific">Agaricus bisporus var. burnettii (strain JB137-S8 / ATCC MYA-4627 / FGSC 10392)</name>
    <name type="common">White button mushroom</name>
    <dbReference type="NCBI Taxonomy" id="597362"/>
    <lineage>
        <taxon>Eukaryota</taxon>
        <taxon>Fungi</taxon>
        <taxon>Dikarya</taxon>
        <taxon>Basidiomycota</taxon>
        <taxon>Agaricomycotina</taxon>
        <taxon>Agaricomycetes</taxon>
        <taxon>Agaricomycetidae</taxon>
        <taxon>Agaricales</taxon>
        <taxon>Agaricineae</taxon>
        <taxon>Agaricaceae</taxon>
        <taxon>Agaricus</taxon>
    </lineage>
</organism>
<evidence type="ECO:0000256" key="2">
    <source>
        <dbReference type="SAM" id="Phobius"/>
    </source>
</evidence>
<dbReference type="RefSeq" id="XP_007332393.1">
    <property type="nucleotide sequence ID" value="XM_007332331.1"/>
</dbReference>
<dbReference type="Proteomes" id="UP000008493">
    <property type="component" value="Unassembled WGS sequence"/>
</dbReference>
<keyword evidence="4" id="KW-1185">Reference proteome</keyword>
<evidence type="ECO:0000256" key="1">
    <source>
        <dbReference type="SAM" id="MobiDB-lite"/>
    </source>
</evidence>
<dbReference type="AlphaFoldDB" id="K5XQN7"/>
<keyword evidence="2" id="KW-0472">Membrane</keyword>
<gene>
    <name evidence="3" type="ORF">AGABI1DRAFT_130828</name>
</gene>
<feature type="transmembrane region" description="Helical" evidence="2">
    <location>
        <begin position="61"/>
        <end position="83"/>
    </location>
</feature>
<dbReference type="OMA" id="PIAQSIC"/>
<dbReference type="HOGENOM" id="CLU_044614_0_2_1"/>